<dbReference type="PANTHER" id="PTHR12302">
    <property type="entry name" value="EBNA2 BINDING PROTEIN P100"/>
    <property type="match status" value="1"/>
</dbReference>
<dbReference type="GO" id="GO:0004518">
    <property type="term" value="F:nuclease activity"/>
    <property type="evidence" value="ECO:0007669"/>
    <property type="project" value="TreeGrafter"/>
</dbReference>
<dbReference type="FunFam" id="2.40.50.90:FF:000001">
    <property type="entry name" value="Staphylococcal nuclease domain-containing protein"/>
    <property type="match status" value="1"/>
</dbReference>
<dbReference type="SMART" id="SM00318">
    <property type="entry name" value="SNc"/>
    <property type="match status" value="2"/>
</dbReference>
<dbReference type="InterPro" id="IPR035437">
    <property type="entry name" value="SNase_OB-fold_sf"/>
</dbReference>
<protein>
    <submittedName>
        <fullName evidence="2">TNase-like domain-containing protein</fullName>
    </submittedName>
</protein>
<proteinExistence type="predicted"/>
<dbReference type="Pfam" id="PF00565">
    <property type="entry name" value="SNase"/>
    <property type="match status" value="2"/>
</dbReference>
<dbReference type="GO" id="GO:0003723">
    <property type="term" value="F:RNA binding"/>
    <property type="evidence" value="ECO:0007669"/>
    <property type="project" value="TreeGrafter"/>
</dbReference>
<organism evidence="2">
    <name type="scientific">Mesocestoides corti</name>
    <name type="common">Flatworm</name>
    <dbReference type="NCBI Taxonomy" id="53468"/>
    <lineage>
        <taxon>Eukaryota</taxon>
        <taxon>Metazoa</taxon>
        <taxon>Spiralia</taxon>
        <taxon>Lophotrochozoa</taxon>
        <taxon>Platyhelminthes</taxon>
        <taxon>Cestoda</taxon>
        <taxon>Eucestoda</taxon>
        <taxon>Cyclophyllidea</taxon>
        <taxon>Mesocestoididae</taxon>
        <taxon>Mesocestoides</taxon>
    </lineage>
</organism>
<dbReference type="InterPro" id="IPR016071">
    <property type="entry name" value="Staphylococal_nuclease_OB-fold"/>
</dbReference>
<evidence type="ECO:0000313" key="2">
    <source>
        <dbReference type="WBParaSite" id="MCU_014033-RA"/>
    </source>
</evidence>
<dbReference type="GO" id="GO:0006402">
    <property type="term" value="P:mRNA catabolic process"/>
    <property type="evidence" value="ECO:0007669"/>
    <property type="project" value="TreeGrafter"/>
</dbReference>
<dbReference type="WBParaSite" id="MCU_014033-RA">
    <property type="protein sequence ID" value="MCU_014033-RA"/>
    <property type="gene ID" value="MCU_014033"/>
</dbReference>
<dbReference type="AlphaFoldDB" id="A0A5K3G6M2"/>
<reference evidence="2" key="1">
    <citation type="submission" date="2019-11" db="UniProtKB">
        <authorList>
            <consortium name="WormBaseParasite"/>
        </authorList>
    </citation>
    <scope>IDENTIFICATION</scope>
</reference>
<evidence type="ECO:0000259" key="1">
    <source>
        <dbReference type="PROSITE" id="PS50830"/>
    </source>
</evidence>
<sequence length="441" mass="48516">ECVGVVVEVGNGDNVSVKCADGRVRKFFLASIRPPRGGEEKNSQAGARPLYQIPHLFEAREFLRKRLIGKQVRVFVDYIQPKPEDSTLDDRVCATVMVGDTNIGEALVQRGLASVVRYRKPTDSRSRDYDALLAAEAQAEKKAIGIFDSKVGAPPQRLSELGGNMAKSRQFLSSLQRAGTVDALVEFVVSASRLRLHIFRENLLTVALVSGIISPRPTRRTANQTEEREEPFGDEAREYARDIVMQREVKFDCEGLDRLGNLIGSITLPSEVKVMSCGVDKQGKKGKSSRGPCFVSRNLGAVLVARGYAYVNRAPSAQRTSQYGLLLKAESFAREHNLGLWSSEEFRMSWESEQGLTGHGDEGDEVAEANADSNKLISVDELKKALPDTDANREAAAARLKSAKPAQVTLICSYLAGSDGLRFFVHLDSRIGLLESMKRQL</sequence>
<dbReference type="PROSITE" id="PS50830">
    <property type="entry name" value="TNASE_3"/>
    <property type="match status" value="2"/>
</dbReference>
<dbReference type="GO" id="GO:0005634">
    <property type="term" value="C:nucleus"/>
    <property type="evidence" value="ECO:0007669"/>
    <property type="project" value="TreeGrafter"/>
</dbReference>
<feature type="domain" description="TNase-like" evidence="1">
    <location>
        <begin position="179"/>
        <end position="343"/>
    </location>
</feature>
<name>A0A5K3G6M2_MESCO</name>
<dbReference type="GO" id="GO:0005829">
    <property type="term" value="C:cytosol"/>
    <property type="evidence" value="ECO:0007669"/>
    <property type="project" value="TreeGrafter"/>
</dbReference>
<feature type="domain" description="TNase-like" evidence="1">
    <location>
        <begin position="1"/>
        <end position="149"/>
    </location>
</feature>
<accession>A0A5K3G6M2</accession>
<dbReference type="SUPFAM" id="SSF50199">
    <property type="entry name" value="Staphylococcal nuclease"/>
    <property type="match status" value="2"/>
</dbReference>
<dbReference type="Gene3D" id="2.40.50.90">
    <property type="match status" value="2"/>
</dbReference>
<dbReference type="PANTHER" id="PTHR12302:SF2">
    <property type="entry name" value="STAPHYLOCOCCAL NUCLEASE DOMAIN-CONTAINING PROTEIN 1"/>
    <property type="match status" value="1"/>
</dbReference>